<evidence type="ECO:0000259" key="6">
    <source>
        <dbReference type="Pfam" id="PF13649"/>
    </source>
</evidence>
<keyword evidence="3 7" id="KW-0808">Transferase</keyword>
<dbReference type="RefSeq" id="WP_349244389.1">
    <property type="nucleotide sequence ID" value="NZ_JASCXX010000008.1"/>
</dbReference>
<dbReference type="InterPro" id="IPR029063">
    <property type="entry name" value="SAM-dependent_MTases_sf"/>
</dbReference>
<gene>
    <name evidence="7" type="ORF">QJ522_07990</name>
</gene>
<dbReference type="PANTHER" id="PTHR43667:SF1">
    <property type="entry name" value="CYCLOPROPANE-FATTY-ACYL-PHOSPHOLIPID SYNTHASE"/>
    <property type="match status" value="1"/>
</dbReference>
<evidence type="ECO:0000256" key="5">
    <source>
        <dbReference type="ARBA" id="ARBA00023098"/>
    </source>
</evidence>
<dbReference type="SUPFAM" id="SSF53335">
    <property type="entry name" value="S-adenosyl-L-methionine-dependent methyltransferases"/>
    <property type="match status" value="1"/>
</dbReference>
<keyword evidence="4" id="KW-0949">S-adenosyl-L-methionine</keyword>
<dbReference type="Pfam" id="PF13649">
    <property type="entry name" value="Methyltransf_25"/>
    <property type="match status" value="1"/>
</dbReference>
<reference evidence="7" key="1">
    <citation type="submission" date="2023-05" db="EMBL/GenBank/DDBJ databases">
        <title>Anaerotaeda fermentans gen. nov., sp. nov., a novel anaerobic planctomycete of the new family within the order Sedimentisphaerales isolated from Taman Peninsula, Russia.</title>
        <authorList>
            <person name="Khomyakova M.A."/>
            <person name="Merkel A.Y."/>
            <person name="Slobodkin A.I."/>
        </authorList>
    </citation>
    <scope>NUCLEOTIDE SEQUENCE</scope>
    <source>
        <strain evidence="7">M17dextr</strain>
    </source>
</reference>
<accession>A0AAW6TTU4</accession>
<dbReference type="PANTHER" id="PTHR43667">
    <property type="entry name" value="CYCLOPROPANE-FATTY-ACYL-PHOSPHOLIPID SYNTHASE"/>
    <property type="match status" value="1"/>
</dbReference>
<keyword evidence="8" id="KW-1185">Reference proteome</keyword>
<dbReference type="EC" id="2.1.-.-" evidence="7"/>
<keyword evidence="5" id="KW-0443">Lipid metabolism</keyword>
<protein>
    <submittedName>
        <fullName evidence="7">Class I SAM-dependent methyltransferase</fullName>
        <ecNumber evidence="7">2.1.-.-</ecNumber>
    </submittedName>
</protein>
<evidence type="ECO:0000313" key="7">
    <source>
        <dbReference type="EMBL" id="MDI6448980.1"/>
    </source>
</evidence>
<dbReference type="InterPro" id="IPR041698">
    <property type="entry name" value="Methyltransf_25"/>
</dbReference>
<comment type="caution">
    <text evidence="7">The sequence shown here is derived from an EMBL/GenBank/DDBJ whole genome shotgun (WGS) entry which is preliminary data.</text>
</comment>
<evidence type="ECO:0000256" key="1">
    <source>
        <dbReference type="ARBA" id="ARBA00010815"/>
    </source>
</evidence>
<keyword evidence="2 7" id="KW-0489">Methyltransferase</keyword>
<dbReference type="GO" id="GO:0006629">
    <property type="term" value="P:lipid metabolic process"/>
    <property type="evidence" value="ECO:0007669"/>
    <property type="project" value="UniProtKB-KW"/>
</dbReference>
<comment type="similarity">
    <text evidence="1">Belongs to the CFA/CMAS family.</text>
</comment>
<evidence type="ECO:0000256" key="4">
    <source>
        <dbReference type="ARBA" id="ARBA00022691"/>
    </source>
</evidence>
<name>A0AAW6TTU4_9BACT</name>
<evidence type="ECO:0000256" key="2">
    <source>
        <dbReference type="ARBA" id="ARBA00022603"/>
    </source>
</evidence>
<dbReference type="EMBL" id="JASCXX010000008">
    <property type="protein sequence ID" value="MDI6448980.1"/>
    <property type="molecule type" value="Genomic_DNA"/>
</dbReference>
<dbReference type="InterPro" id="IPR050723">
    <property type="entry name" value="CFA/CMAS"/>
</dbReference>
<dbReference type="GO" id="GO:0008168">
    <property type="term" value="F:methyltransferase activity"/>
    <property type="evidence" value="ECO:0007669"/>
    <property type="project" value="UniProtKB-KW"/>
</dbReference>
<dbReference type="AlphaFoldDB" id="A0AAW6TTU4"/>
<proteinExistence type="inferred from homology"/>
<organism evidence="7 8">
    <name type="scientific">Anaerobaca lacustris</name>
    <dbReference type="NCBI Taxonomy" id="3044600"/>
    <lineage>
        <taxon>Bacteria</taxon>
        <taxon>Pseudomonadati</taxon>
        <taxon>Planctomycetota</taxon>
        <taxon>Phycisphaerae</taxon>
        <taxon>Sedimentisphaerales</taxon>
        <taxon>Anaerobacaceae</taxon>
        <taxon>Anaerobaca</taxon>
    </lineage>
</organism>
<dbReference type="CDD" id="cd02440">
    <property type="entry name" value="AdoMet_MTases"/>
    <property type="match status" value="1"/>
</dbReference>
<feature type="domain" description="Methyltransferase" evidence="6">
    <location>
        <begin position="52"/>
        <end position="146"/>
    </location>
</feature>
<dbReference type="GO" id="GO:0032259">
    <property type="term" value="P:methylation"/>
    <property type="evidence" value="ECO:0007669"/>
    <property type="project" value="UniProtKB-KW"/>
</dbReference>
<evidence type="ECO:0000256" key="3">
    <source>
        <dbReference type="ARBA" id="ARBA00022679"/>
    </source>
</evidence>
<dbReference type="Gene3D" id="3.40.50.150">
    <property type="entry name" value="Vaccinia Virus protein VP39"/>
    <property type="match status" value="1"/>
</dbReference>
<sequence length="259" mass="28738">MATEKLPEFFYEIFDPSSLPRLGPGDDASTTRALNALLAATSREDAGRPIRILDVGCGNGAQTLCLAQRPDVSILAVDNHQPFLDELQRRAAAAGVSARIQTSLRDMHSLTASDGPFDVIWSEGALFVMGFGEGLAACRDLLPAGGGLAASELAWLLSDPPDDCRQFWAEEYPAMTTIAKNLATIERCGYEVIDHFTQPESAWWGPYYHPLERRCAVLRERYAADAEKRALIESIQREIDVHRQYAGYWGNVFYILRRS</sequence>
<dbReference type="Proteomes" id="UP001431776">
    <property type="component" value="Unassembled WGS sequence"/>
</dbReference>
<evidence type="ECO:0000313" key="8">
    <source>
        <dbReference type="Proteomes" id="UP001431776"/>
    </source>
</evidence>